<evidence type="ECO:0000259" key="11">
    <source>
        <dbReference type="PROSITE" id="PS50102"/>
    </source>
</evidence>
<evidence type="ECO:0000256" key="10">
    <source>
        <dbReference type="SAM" id="Phobius"/>
    </source>
</evidence>
<evidence type="ECO:0000256" key="1">
    <source>
        <dbReference type="ARBA" id="ARBA00006938"/>
    </source>
</evidence>
<evidence type="ECO:0000256" key="3">
    <source>
        <dbReference type="ARBA" id="ARBA00022664"/>
    </source>
</evidence>
<proteinExistence type="inferred from homology"/>
<dbReference type="GO" id="GO:0005654">
    <property type="term" value="C:nucleoplasm"/>
    <property type="evidence" value="ECO:0007669"/>
    <property type="project" value="TreeGrafter"/>
</dbReference>
<keyword evidence="4" id="KW-0747">Spliceosome</keyword>
<dbReference type="EMBL" id="BKCP01010959">
    <property type="protein sequence ID" value="GER54176.1"/>
    <property type="molecule type" value="Genomic_DNA"/>
</dbReference>
<dbReference type="InterPro" id="IPR039599">
    <property type="entry name" value="RBM48"/>
</dbReference>
<dbReference type="GO" id="GO:0003723">
    <property type="term" value="F:RNA binding"/>
    <property type="evidence" value="ECO:0007669"/>
    <property type="project" value="UniProtKB-UniRule"/>
</dbReference>
<dbReference type="Proteomes" id="UP000325081">
    <property type="component" value="Unassembled WGS sequence"/>
</dbReference>
<evidence type="ECO:0000256" key="2">
    <source>
        <dbReference type="ARBA" id="ARBA00015189"/>
    </source>
</evidence>
<comment type="similarity">
    <text evidence="1">Belongs to the RBM48 family.</text>
</comment>
<evidence type="ECO:0000313" key="12">
    <source>
        <dbReference type="EMBL" id="GER54176.1"/>
    </source>
</evidence>
<evidence type="ECO:0000256" key="5">
    <source>
        <dbReference type="ARBA" id="ARBA00022884"/>
    </source>
</evidence>
<dbReference type="PANTHER" id="PTHR20957">
    <property type="entry name" value="RNA-BINDING PROTEIN 48"/>
    <property type="match status" value="1"/>
</dbReference>
<feature type="domain" description="RRM" evidence="11">
    <location>
        <begin position="247"/>
        <end position="325"/>
    </location>
</feature>
<protein>
    <recommendedName>
        <fullName evidence="2">RNA-binding protein 48</fullName>
    </recommendedName>
</protein>
<dbReference type="FunFam" id="3.30.70.330:FF:000424">
    <property type="entry name" value="RNA-binding protein 48 isoform X4"/>
    <property type="match status" value="1"/>
</dbReference>
<dbReference type="SUPFAM" id="SSF54928">
    <property type="entry name" value="RNA-binding domain, RBD"/>
    <property type="match status" value="1"/>
</dbReference>
<comment type="function">
    <text evidence="7">As a component of the minor spliceosome, involved in the splicing of U12-type introns in pre-mRNAs.</text>
</comment>
<dbReference type="InterPro" id="IPR034264">
    <property type="entry name" value="RBM48_RRM"/>
</dbReference>
<evidence type="ECO:0000256" key="8">
    <source>
        <dbReference type="PROSITE-ProRule" id="PRU00176"/>
    </source>
</evidence>
<evidence type="ECO:0000313" key="13">
    <source>
        <dbReference type="Proteomes" id="UP000325081"/>
    </source>
</evidence>
<name>A0A5A7R9U5_STRAF</name>
<keyword evidence="13" id="KW-1185">Reference proteome</keyword>
<keyword evidence="10" id="KW-0472">Membrane</keyword>
<keyword evidence="3" id="KW-0507">mRNA processing</keyword>
<feature type="non-terminal residue" evidence="12">
    <location>
        <position position="1"/>
    </location>
</feature>
<dbReference type="InterPro" id="IPR012677">
    <property type="entry name" value="Nucleotide-bd_a/b_plait_sf"/>
</dbReference>
<feature type="transmembrane region" description="Helical" evidence="10">
    <location>
        <begin position="489"/>
        <end position="510"/>
    </location>
</feature>
<keyword evidence="5 8" id="KW-0694">RNA-binding</keyword>
<dbReference type="Gene3D" id="3.30.70.330">
    <property type="match status" value="1"/>
</dbReference>
<accession>A0A5A7R9U5</accession>
<dbReference type="InterPro" id="IPR000504">
    <property type="entry name" value="RRM_dom"/>
</dbReference>
<dbReference type="OrthoDB" id="78358at2759"/>
<dbReference type="GO" id="GO:0005681">
    <property type="term" value="C:spliceosomal complex"/>
    <property type="evidence" value="ECO:0007669"/>
    <property type="project" value="UniProtKB-KW"/>
</dbReference>
<dbReference type="GO" id="GO:0008380">
    <property type="term" value="P:RNA splicing"/>
    <property type="evidence" value="ECO:0007669"/>
    <property type="project" value="UniProtKB-KW"/>
</dbReference>
<comment type="caution">
    <text evidence="12">The sequence shown here is derived from an EMBL/GenBank/DDBJ whole genome shotgun (WGS) entry which is preliminary data.</text>
</comment>
<sequence>NSHIPQKTPRVQIGESKTNILASLEPGRRPQLSWEDGSLLRGSLPKAAQYYTPRMTLCYVLHASSLSQVLTSESDASTADSESDAAPRLASSPTPKLTGLFDISDVPEFIGKEIVQCINMAKDGILAVLVVLSKYFGGKISDDMVWSSLAVMTWKKTMKLVLRSFLNAYLEVQFWIWCTGTANLIHSKGRALIPPISILISVCPKNQIAAASFEENTCPSTETSLLRFAFTQFAMSPTYLILYLCCRYLIVRNVPSLGCADELLKLFSTYGKVDECKPMDAEDCEAYTDVYWIKFHQVNNSRFAKRKLDESVFLGNRLKVSYAPEYESLSDTKEKLEGRRKEVVARLNSKRYKGGPSDYTPSVSTHLPKDAFPPSRSLVSRQSSELQAAASGHTSSDLSASSHKEYFPSESMNQTVHLVREKLNKVKIYNQVQITQKLVLPKGRASTIEEEFKLVIKNDHIEMQFSVPLSPRTRFPNTRPIQENDSGCLDLFCFLITFLCYGFVAIIPFYGKRIFPVIVVFASDI</sequence>
<gene>
    <name evidence="12" type="ORF">STAS_31740</name>
</gene>
<feature type="region of interest" description="Disordered" evidence="9">
    <location>
        <begin position="350"/>
        <end position="403"/>
    </location>
</feature>
<dbReference type="PANTHER" id="PTHR20957:SF0">
    <property type="entry name" value="RNA-BINDING PROTEIN 48"/>
    <property type="match status" value="1"/>
</dbReference>
<dbReference type="GO" id="GO:0006397">
    <property type="term" value="P:mRNA processing"/>
    <property type="evidence" value="ECO:0007669"/>
    <property type="project" value="UniProtKB-KW"/>
</dbReference>
<evidence type="ECO:0000256" key="9">
    <source>
        <dbReference type="SAM" id="MobiDB-lite"/>
    </source>
</evidence>
<evidence type="ECO:0000256" key="4">
    <source>
        <dbReference type="ARBA" id="ARBA00022728"/>
    </source>
</evidence>
<feature type="compositionally biased region" description="Polar residues" evidence="9">
    <location>
        <begin position="377"/>
        <end position="401"/>
    </location>
</feature>
<keyword evidence="10" id="KW-1133">Transmembrane helix</keyword>
<evidence type="ECO:0000256" key="6">
    <source>
        <dbReference type="ARBA" id="ARBA00023187"/>
    </source>
</evidence>
<evidence type="ECO:0000256" key="7">
    <source>
        <dbReference type="ARBA" id="ARBA00035004"/>
    </source>
</evidence>
<keyword evidence="6" id="KW-0508">mRNA splicing</keyword>
<reference evidence="13" key="1">
    <citation type="journal article" date="2019" name="Curr. Biol.">
        <title>Genome Sequence of Striga asiatica Provides Insight into the Evolution of Plant Parasitism.</title>
        <authorList>
            <person name="Yoshida S."/>
            <person name="Kim S."/>
            <person name="Wafula E.K."/>
            <person name="Tanskanen J."/>
            <person name="Kim Y.M."/>
            <person name="Honaas L."/>
            <person name="Yang Z."/>
            <person name="Spallek T."/>
            <person name="Conn C.E."/>
            <person name="Ichihashi Y."/>
            <person name="Cheong K."/>
            <person name="Cui S."/>
            <person name="Der J.P."/>
            <person name="Gundlach H."/>
            <person name="Jiao Y."/>
            <person name="Hori C."/>
            <person name="Ishida J.K."/>
            <person name="Kasahara H."/>
            <person name="Kiba T."/>
            <person name="Kim M.S."/>
            <person name="Koo N."/>
            <person name="Laohavisit A."/>
            <person name="Lee Y.H."/>
            <person name="Lumba S."/>
            <person name="McCourt P."/>
            <person name="Mortimer J.C."/>
            <person name="Mutuku J.M."/>
            <person name="Nomura T."/>
            <person name="Sasaki-Sekimoto Y."/>
            <person name="Seto Y."/>
            <person name="Wang Y."/>
            <person name="Wakatake T."/>
            <person name="Sakakibara H."/>
            <person name="Demura T."/>
            <person name="Yamaguchi S."/>
            <person name="Yoneyama K."/>
            <person name="Manabe R.I."/>
            <person name="Nelson D.C."/>
            <person name="Schulman A.H."/>
            <person name="Timko M.P."/>
            <person name="dePamphilis C.W."/>
            <person name="Choi D."/>
            <person name="Shirasu K."/>
        </authorList>
    </citation>
    <scope>NUCLEOTIDE SEQUENCE [LARGE SCALE GENOMIC DNA]</scope>
    <source>
        <strain evidence="13">cv. UVA1</strain>
    </source>
</reference>
<dbReference type="AlphaFoldDB" id="A0A5A7R9U5"/>
<dbReference type="CDD" id="cd12442">
    <property type="entry name" value="RRM_RBM48"/>
    <property type="match status" value="1"/>
</dbReference>
<organism evidence="12 13">
    <name type="scientific">Striga asiatica</name>
    <name type="common">Asiatic witchweed</name>
    <name type="synonym">Buchnera asiatica</name>
    <dbReference type="NCBI Taxonomy" id="4170"/>
    <lineage>
        <taxon>Eukaryota</taxon>
        <taxon>Viridiplantae</taxon>
        <taxon>Streptophyta</taxon>
        <taxon>Embryophyta</taxon>
        <taxon>Tracheophyta</taxon>
        <taxon>Spermatophyta</taxon>
        <taxon>Magnoliopsida</taxon>
        <taxon>eudicotyledons</taxon>
        <taxon>Gunneridae</taxon>
        <taxon>Pentapetalae</taxon>
        <taxon>asterids</taxon>
        <taxon>lamiids</taxon>
        <taxon>Lamiales</taxon>
        <taxon>Orobanchaceae</taxon>
        <taxon>Buchnereae</taxon>
        <taxon>Striga</taxon>
    </lineage>
</organism>
<keyword evidence="10" id="KW-0812">Transmembrane</keyword>
<dbReference type="InterPro" id="IPR035979">
    <property type="entry name" value="RBD_domain_sf"/>
</dbReference>
<dbReference type="PROSITE" id="PS50102">
    <property type="entry name" value="RRM"/>
    <property type="match status" value="1"/>
</dbReference>